<comment type="pathway">
    <text evidence="1 8">Amino-acid biosynthesis; L-histidine biosynthesis; L-histidine from 5-phospho-alpha-D-ribose 1-diphosphate: step 8/9.</text>
</comment>
<dbReference type="NCBIfam" id="TIGR01856">
    <property type="entry name" value="hisJ_fam"/>
    <property type="match status" value="1"/>
</dbReference>
<evidence type="ECO:0000256" key="6">
    <source>
        <dbReference type="ARBA" id="ARBA00023102"/>
    </source>
</evidence>
<evidence type="ECO:0000256" key="3">
    <source>
        <dbReference type="ARBA" id="ARBA00013085"/>
    </source>
</evidence>
<dbReference type="PANTHER" id="PTHR21039:SF0">
    <property type="entry name" value="HISTIDINOL-PHOSPHATASE"/>
    <property type="match status" value="1"/>
</dbReference>
<dbReference type="InterPro" id="IPR003141">
    <property type="entry name" value="Pol/His_phosphatase_N"/>
</dbReference>
<name>A0ABV8GZV6_9BACI</name>
<sequence length="266" mass="31020">MFDYHIHSKFSADCNTAMETTIEKAINIGLEEICFTDHIDYDYPDEDWIFEFDLNQYDKKIKEMQEKYAEKIRIKKGVEIGVQPHLSAKHKDLMNQETFDFVICSMHASERKDLHSGEFFKNRTVEEAYGIYYKELYECIKDFKDFHVLGHIDLVKRYTKEKSKENFHDIIGDIFKEIIPEGKGIELNTSGFRYGLESGMPSIDIFKLYKKCGGEIVTLGSDSHVETTLAYKFHESLELLQSIGLNYIATYQNGEPVFHKISTLLK</sequence>
<dbReference type="SUPFAM" id="SSF89550">
    <property type="entry name" value="PHP domain-like"/>
    <property type="match status" value="1"/>
</dbReference>
<evidence type="ECO:0000256" key="5">
    <source>
        <dbReference type="ARBA" id="ARBA00022801"/>
    </source>
</evidence>
<comment type="caution">
    <text evidence="10">The sequence shown here is derived from an EMBL/GenBank/DDBJ whole genome shotgun (WGS) entry which is preliminary data.</text>
</comment>
<dbReference type="Pfam" id="PF02811">
    <property type="entry name" value="PHP"/>
    <property type="match status" value="1"/>
</dbReference>
<keyword evidence="4 8" id="KW-0028">Amino-acid biosynthesis</keyword>
<protein>
    <recommendedName>
        <fullName evidence="3 8">Histidinol-phosphatase</fullName>
        <shortName evidence="8">HolPase</shortName>
        <ecNumber evidence="3 8">3.1.3.15</ecNumber>
    </recommendedName>
</protein>
<evidence type="ECO:0000313" key="11">
    <source>
        <dbReference type="Proteomes" id="UP001595772"/>
    </source>
</evidence>
<evidence type="ECO:0000313" key="10">
    <source>
        <dbReference type="EMBL" id="MFC4025398.1"/>
    </source>
</evidence>
<dbReference type="SMART" id="SM00481">
    <property type="entry name" value="POLIIIAc"/>
    <property type="match status" value="1"/>
</dbReference>
<comment type="similarity">
    <text evidence="2 8">Belongs to the PHP hydrolase family. HisK subfamily.</text>
</comment>
<dbReference type="RefSeq" id="WP_379497893.1">
    <property type="nucleotide sequence ID" value="NZ_JBHSAO010000013.1"/>
</dbReference>
<evidence type="ECO:0000256" key="1">
    <source>
        <dbReference type="ARBA" id="ARBA00004970"/>
    </source>
</evidence>
<evidence type="ECO:0000256" key="7">
    <source>
        <dbReference type="ARBA" id="ARBA00049158"/>
    </source>
</evidence>
<feature type="domain" description="Polymerase/histidinol phosphatase N-terminal" evidence="9">
    <location>
        <begin position="2"/>
        <end position="84"/>
    </location>
</feature>
<dbReference type="InterPro" id="IPR010140">
    <property type="entry name" value="Histidinol_P_phosphatase_HisJ"/>
</dbReference>
<dbReference type="EMBL" id="JBHSAO010000013">
    <property type="protein sequence ID" value="MFC4025398.1"/>
    <property type="molecule type" value="Genomic_DNA"/>
</dbReference>
<evidence type="ECO:0000256" key="4">
    <source>
        <dbReference type="ARBA" id="ARBA00022605"/>
    </source>
</evidence>
<gene>
    <name evidence="10" type="ORF">ACFOUV_16545</name>
</gene>
<evidence type="ECO:0000256" key="8">
    <source>
        <dbReference type="RuleBase" id="RU366003"/>
    </source>
</evidence>
<accession>A0ABV8GZV6</accession>
<dbReference type="Proteomes" id="UP001595772">
    <property type="component" value="Unassembled WGS sequence"/>
</dbReference>
<dbReference type="Gene3D" id="3.20.20.140">
    <property type="entry name" value="Metal-dependent hydrolases"/>
    <property type="match status" value="1"/>
</dbReference>
<dbReference type="EC" id="3.1.3.15" evidence="3 8"/>
<keyword evidence="6 8" id="KW-0368">Histidine biosynthesis</keyword>
<reference evidence="11" key="1">
    <citation type="journal article" date="2019" name="Int. J. Syst. Evol. Microbiol.">
        <title>The Global Catalogue of Microorganisms (GCM) 10K type strain sequencing project: providing services to taxonomists for standard genome sequencing and annotation.</title>
        <authorList>
            <consortium name="The Broad Institute Genomics Platform"/>
            <consortium name="The Broad Institute Genome Sequencing Center for Infectious Disease"/>
            <person name="Wu L."/>
            <person name="Ma J."/>
        </authorList>
    </citation>
    <scope>NUCLEOTIDE SEQUENCE [LARGE SCALE GENOMIC DNA]</scope>
    <source>
        <strain evidence="11">IBRC-M 10703</strain>
    </source>
</reference>
<dbReference type="InterPro" id="IPR004013">
    <property type="entry name" value="PHP_dom"/>
</dbReference>
<organism evidence="10 11">
    <name type="scientific">Oceanobacillus longus</name>
    <dbReference type="NCBI Taxonomy" id="930120"/>
    <lineage>
        <taxon>Bacteria</taxon>
        <taxon>Bacillati</taxon>
        <taxon>Bacillota</taxon>
        <taxon>Bacilli</taxon>
        <taxon>Bacillales</taxon>
        <taxon>Bacillaceae</taxon>
        <taxon>Oceanobacillus</taxon>
    </lineage>
</organism>
<keyword evidence="5 8" id="KW-0378">Hydrolase</keyword>
<evidence type="ECO:0000256" key="2">
    <source>
        <dbReference type="ARBA" id="ARBA00009152"/>
    </source>
</evidence>
<keyword evidence="11" id="KW-1185">Reference proteome</keyword>
<evidence type="ECO:0000259" key="9">
    <source>
        <dbReference type="SMART" id="SM00481"/>
    </source>
</evidence>
<proteinExistence type="inferred from homology"/>
<comment type="catalytic activity">
    <reaction evidence="7 8">
        <text>L-histidinol phosphate + H2O = L-histidinol + phosphate</text>
        <dbReference type="Rhea" id="RHEA:14465"/>
        <dbReference type="ChEBI" id="CHEBI:15377"/>
        <dbReference type="ChEBI" id="CHEBI:43474"/>
        <dbReference type="ChEBI" id="CHEBI:57699"/>
        <dbReference type="ChEBI" id="CHEBI:57980"/>
        <dbReference type="EC" id="3.1.3.15"/>
    </reaction>
</comment>
<dbReference type="PANTHER" id="PTHR21039">
    <property type="entry name" value="HISTIDINOL PHOSPHATASE-RELATED"/>
    <property type="match status" value="1"/>
</dbReference>
<dbReference type="InterPro" id="IPR016195">
    <property type="entry name" value="Pol/histidinol_Pase-like"/>
</dbReference>